<name>A0A0F9L1G1_9ZZZZ</name>
<comment type="caution">
    <text evidence="1">The sequence shown here is derived from an EMBL/GenBank/DDBJ whole genome shotgun (WGS) entry which is preliminary data.</text>
</comment>
<organism evidence="1">
    <name type="scientific">marine sediment metagenome</name>
    <dbReference type="NCBI Taxonomy" id="412755"/>
    <lineage>
        <taxon>unclassified sequences</taxon>
        <taxon>metagenomes</taxon>
        <taxon>ecological metagenomes</taxon>
    </lineage>
</organism>
<evidence type="ECO:0000313" key="1">
    <source>
        <dbReference type="EMBL" id="KKM87713.1"/>
    </source>
</evidence>
<reference evidence="1" key="1">
    <citation type="journal article" date="2015" name="Nature">
        <title>Complex archaea that bridge the gap between prokaryotes and eukaryotes.</title>
        <authorList>
            <person name="Spang A."/>
            <person name="Saw J.H."/>
            <person name="Jorgensen S.L."/>
            <person name="Zaremba-Niedzwiedzka K."/>
            <person name="Martijn J."/>
            <person name="Lind A.E."/>
            <person name="van Eijk R."/>
            <person name="Schleper C."/>
            <person name="Guy L."/>
            <person name="Ettema T.J."/>
        </authorList>
    </citation>
    <scope>NUCLEOTIDE SEQUENCE</scope>
</reference>
<protein>
    <recommendedName>
        <fullName evidence="2">PD-(D/E)XK endonuclease-like domain-containing protein</fullName>
    </recommendedName>
</protein>
<sequence length="322" mass="37361">MRIPKYLSPTSLHLFMDSPEDFYMRYLCDTRQVRDPQTKPMSIGSSFDAYCKSYLFYALFGNKIKGSPYELDTIFETQVEPHNRDWAREHGKIVFGEYRSSGCVADLMLELNQSIGDPRFELSIQDSIETSIGEVPILGKPDVFFINSKGARVVYDWKVNGYCANRTTSPMKGYVKLKTRKNGSWDWKQHRDCVSLQFKGITINAATFLEDCNSSWADQLAIYSWLLGEPIGSEEVIFGIDQIVGPADKLRFAQHRLRIRPEYHYNLLELLVHIWDCIQKRHIFQDMSIEDSRNRCELLEEYAATIIEQSPEDKAKFNFIPE</sequence>
<dbReference type="EMBL" id="LAZR01007064">
    <property type="protein sequence ID" value="KKM87713.1"/>
    <property type="molecule type" value="Genomic_DNA"/>
</dbReference>
<proteinExistence type="predicted"/>
<evidence type="ECO:0008006" key="2">
    <source>
        <dbReference type="Google" id="ProtNLM"/>
    </source>
</evidence>
<accession>A0A0F9L1G1</accession>
<dbReference type="AlphaFoldDB" id="A0A0F9L1G1"/>
<gene>
    <name evidence="1" type="ORF">LCGC14_1266180</name>
</gene>